<keyword evidence="2" id="KW-0964">Secreted</keyword>
<reference evidence="6 7" key="1">
    <citation type="submission" date="2024-02" db="EMBL/GenBank/DDBJ databases">
        <authorList>
            <person name="Daric V."/>
            <person name="Darras S."/>
        </authorList>
    </citation>
    <scope>NUCLEOTIDE SEQUENCE [LARGE SCALE GENOMIC DNA]</scope>
</reference>
<dbReference type="InterPro" id="IPR010909">
    <property type="entry name" value="PLAC"/>
</dbReference>
<comment type="caution">
    <text evidence="6">The sequence shown here is derived from an EMBL/GenBank/DDBJ whole genome shotgun (WGS) entry which is preliminary data.</text>
</comment>
<evidence type="ECO:0000256" key="2">
    <source>
        <dbReference type="ARBA" id="ARBA00022525"/>
    </source>
</evidence>
<dbReference type="InterPro" id="IPR050439">
    <property type="entry name" value="ADAMTS_ADAMTS-like"/>
</dbReference>
<dbReference type="InterPro" id="IPR010294">
    <property type="entry name" value="ADAMTS_spacer1"/>
</dbReference>
<dbReference type="InterPro" id="IPR000884">
    <property type="entry name" value="TSP1_rpt"/>
</dbReference>
<organism evidence="6 7">
    <name type="scientific">Clavelina lepadiformis</name>
    <name type="common">Light-bulb sea squirt</name>
    <name type="synonym">Ascidia lepadiformis</name>
    <dbReference type="NCBI Taxonomy" id="159417"/>
    <lineage>
        <taxon>Eukaryota</taxon>
        <taxon>Metazoa</taxon>
        <taxon>Chordata</taxon>
        <taxon>Tunicata</taxon>
        <taxon>Ascidiacea</taxon>
        <taxon>Aplousobranchia</taxon>
        <taxon>Clavelinidae</taxon>
        <taxon>Clavelina</taxon>
    </lineage>
</organism>
<name>A0ABP0GUT0_CLALP</name>
<dbReference type="PROSITE" id="PS50900">
    <property type="entry name" value="PLAC"/>
    <property type="match status" value="1"/>
</dbReference>
<accession>A0ABP0GUT0</accession>
<feature type="domain" description="PLAC" evidence="5">
    <location>
        <begin position="618"/>
        <end position="655"/>
    </location>
</feature>
<evidence type="ECO:0000256" key="1">
    <source>
        <dbReference type="ARBA" id="ARBA00004613"/>
    </source>
</evidence>
<evidence type="ECO:0000313" key="7">
    <source>
        <dbReference type="Proteomes" id="UP001642483"/>
    </source>
</evidence>
<dbReference type="Pfam" id="PF19030">
    <property type="entry name" value="TSP1_ADAMTS"/>
    <property type="match status" value="6"/>
</dbReference>
<dbReference type="Proteomes" id="UP001642483">
    <property type="component" value="Unassembled WGS sequence"/>
</dbReference>
<dbReference type="PANTHER" id="PTHR13723:SF316">
    <property type="entry name" value="LONELY HEART, ISOFORM A"/>
    <property type="match status" value="1"/>
</dbReference>
<dbReference type="Gene3D" id="2.20.100.10">
    <property type="entry name" value="Thrombospondin type-1 (TSP1) repeat"/>
    <property type="match status" value="6"/>
</dbReference>
<evidence type="ECO:0000256" key="3">
    <source>
        <dbReference type="ARBA" id="ARBA00022729"/>
    </source>
</evidence>
<sequence length="662" mass="73535">MMIIVSVTFFQTTGCDGIMGSRLTLDNCGLCGGDGTSCTVGHGIFRNEALTNDFHLVVTIPVGSTRINITERAQSRSFLALRSRPSGHFFINGKLAKGSPDPSHSYRAAGTFFVYDRPFQSLKGESIWAEGPTNEDIDVLIYFQRENPGIEYDYIVPRATAPPSVGSTNLDHNRDGLLDQRVDTETLDGLDRSYPSAASANSVFNHPPLRRNYYNSYENVNPHPYPPFRQGSRFHPAPQSLDATQKRDLVEISREDRNNIGLTNWENQGFGSCSRSCAGGIKQTIIRCVSTESRAPVEDRYCDADSKPTVRKRRCNRQSCPAFYDVGPWSDCSRTCGYGRRTRKVVCKQQFPGNFTAVVSHKKCRGRARPRPQERCRMRECARWEVVGEWSQCSANCGSGTQTRMIACKLGNGRVMPDGLCPAARRPTPTKSCDAGPCLTGWYVTDWQECSADCDRGIQRRNVFCINTAQSVTGCPSPTEPNSTRSCARNSCGTKYEWFAGQWGTCSSKCGNGVQERKVTCLSVTPEGAMAVAELVDGRTQCDVREKPATEQACNTQACGSRWHYTPWTECSVSCGGGSRTRDVQCLDENRHFSSLCNIAEKPKDAERCNTVSCHSLQDPNCQDELPNCKTVLQARFCGYDFYRKKCCHTCSNGRGAPYRQH</sequence>
<dbReference type="SUPFAM" id="SSF82895">
    <property type="entry name" value="TSP-1 type 1 repeat"/>
    <property type="match status" value="6"/>
</dbReference>
<evidence type="ECO:0000256" key="4">
    <source>
        <dbReference type="ARBA" id="ARBA00022737"/>
    </source>
</evidence>
<evidence type="ECO:0000259" key="5">
    <source>
        <dbReference type="PROSITE" id="PS50900"/>
    </source>
</evidence>
<keyword evidence="4" id="KW-0677">Repeat</keyword>
<proteinExistence type="predicted"/>
<evidence type="ECO:0000313" key="6">
    <source>
        <dbReference type="EMBL" id="CAK8694394.1"/>
    </source>
</evidence>
<keyword evidence="7" id="KW-1185">Reference proteome</keyword>
<dbReference type="Pfam" id="PF08686">
    <property type="entry name" value="PLAC"/>
    <property type="match status" value="1"/>
</dbReference>
<protein>
    <recommendedName>
        <fullName evidence="5">PLAC domain-containing protein</fullName>
    </recommendedName>
</protein>
<dbReference type="EMBL" id="CAWYQH010000141">
    <property type="protein sequence ID" value="CAK8694394.1"/>
    <property type="molecule type" value="Genomic_DNA"/>
</dbReference>
<comment type="subcellular location">
    <subcellularLocation>
        <location evidence="1">Secreted</location>
    </subcellularLocation>
</comment>
<keyword evidence="3" id="KW-0732">Signal</keyword>
<gene>
    <name evidence="6" type="ORF">CVLEPA_LOCUS27764</name>
</gene>
<dbReference type="PROSITE" id="PS50092">
    <property type="entry name" value="TSP1"/>
    <property type="match status" value="5"/>
</dbReference>
<dbReference type="SMART" id="SM00209">
    <property type="entry name" value="TSP1"/>
    <property type="match status" value="6"/>
</dbReference>
<dbReference type="Gene3D" id="2.60.120.830">
    <property type="match status" value="1"/>
</dbReference>
<dbReference type="InterPro" id="IPR036383">
    <property type="entry name" value="TSP1_rpt_sf"/>
</dbReference>
<dbReference type="Pfam" id="PF05986">
    <property type="entry name" value="ADAMTS_spacer1"/>
    <property type="match status" value="1"/>
</dbReference>
<dbReference type="PANTHER" id="PTHR13723">
    <property type="entry name" value="ADAMTS A DISINTEGRIN AND METALLOPROTEASE WITH THROMBOSPONDIN MOTIFS PROTEASE"/>
    <property type="match status" value="1"/>
</dbReference>